<keyword evidence="4" id="KW-1185">Reference proteome</keyword>
<dbReference type="EMBL" id="VIVK01000001">
    <property type="protein sequence ID" value="TWD84500.1"/>
    <property type="molecule type" value="Genomic_DNA"/>
</dbReference>
<evidence type="ECO:0000313" key="3">
    <source>
        <dbReference type="EMBL" id="TWD84500.1"/>
    </source>
</evidence>
<evidence type="ECO:0000313" key="4">
    <source>
        <dbReference type="Proteomes" id="UP000318380"/>
    </source>
</evidence>
<feature type="compositionally biased region" description="Low complexity" evidence="2">
    <location>
        <begin position="445"/>
        <end position="460"/>
    </location>
</feature>
<feature type="region of interest" description="Disordered" evidence="2">
    <location>
        <begin position="1046"/>
        <end position="1067"/>
    </location>
</feature>
<reference evidence="3 4" key="1">
    <citation type="submission" date="2019-06" db="EMBL/GenBank/DDBJ databases">
        <title>Sequencing the genomes of 1000 actinobacteria strains.</title>
        <authorList>
            <person name="Klenk H.-P."/>
        </authorList>
    </citation>
    <scope>NUCLEOTIDE SEQUENCE [LARGE SCALE GENOMIC DNA]</scope>
    <source>
        <strain evidence="3 4">DSM 24683</strain>
    </source>
</reference>
<evidence type="ECO:0008006" key="5">
    <source>
        <dbReference type="Google" id="ProtNLM"/>
    </source>
</evidence>
<gene>
    <name evidence="3" type="ORF">FB561_5691</name>
</gene>
<feature type="region of interest" description="Disordered" evidence="2">
    <location>
        <begin position="1475"/>
        <end position="1513"/>
    </location>
</feature>
<dbReference type="RefSeq" id="WP_145811899.1">
    <property type="nucleotide sequence ID" value="NZ_VIVK01000001.1"/>
</dbReference>
<name>A0A561C071_9ACTN</name>
<organism evidence="3 4">
    <name type="scientific">Kribbella amoyensis</name>
    <dbReference type="NCBI Taxonomy" id="996641"/>
    <lineage>
        <taxon>Bacteria</taxon>
        <taxon>Bacillati</taxon>
        <taxon>Actinomycetota</taxon>
        <taxon>Actinomycetes</taxon>
        <taxon>Propionibacteriales</taxon>
        <taxon>Kribbellaceae</taxon>
        <taxon>Kribbella</taxon>
    </lineage>
</organism>
<sequence>MYELNRARLVGIGPRGARYGDVTLDLSGLGEAIPARNLLDGESRRPSLYSLLLLENGGGKSVLLKLIFSVVLPGRRSTVGGAVLEKFVLDADTGHVALEWMHVLTGELLVTGKVYQRRTKTASNSNALSEAWYSFRPSELLQLGTLPVSRDGRRRRLEGFRETIEEVNRATPATQLAWIGDEQGRWRKHLRDQGIEPDLFDIQRRMNVDEGEAAKAFKYNSSKDFVNWLLTTITDPEDASSVADTFRQWATNLADRQDMLLERDFLEGAIAGLDPVADAHQADLDAARESELAVADGRRLAAALEARLRIEELSAANVRAEQDEARALGTTREGERDGARELLNEVKRRTLLLELAEEQNQKAATEAELQEVALELSGWETLPLVAERELAISTAKELAEQVAASDKDAAPALERRDLTAGRLLTKYDEEARIADGAAQDHGEQAAEAGEQADAAEGQRGAALSLAAGAQERHRAQKQLIGEAIARVEKAADSDLVPPHTRLADVPGIVLEAAESHRQAMIGVSTDKRQAADLSVLIDSLEPRVSEAEQRALQASSFADAKVRDLEAMYKAAAHAYALPALAAAIGTDDIPVEAASDAMIAKLLESAAEHLIEVLGSDTSAHTGALDDLRAEQREDARIVEALGDGGLLPARADVQLVLAVLDEAGVAAHAGWRYLRETASAEERAELIAAHPALADGVVVVDQSQMSVASDALAAAKLMPAAAIEVGTGSALLALPTSDEDESPAGFVVEPTPAMYDEDAAAHRRDELHEALLRRARAMSELENQLQEATVARNAVVQWRRDNPAGRLGHLQDEVRISAESAAQEHTAADELAEELTSLRGRHTAAVSTFERSQETERKLSDRLHALEALAEYTNAAVQAETELAALASEVARYEREADKARRRGIQSRSLATAQLKLAEQSRARAGRHRSAAEGVISTSGERSVEVPTAPLATLKDEATAAQQTYLAIATDPDLRRQAADAAAKVSQLDSELALRDQRYIAKAAELRETPAGADRTSWAVAADNARHRRDRLQGQLSEATLRTGRLEESVKSASPTEPGRRSWTTLSPEWVPTTVATGEVLQLKAQEKLRIAQASVEEINGRMTRLADRLRHADRATQAIKEAVLPLATLLGEVDDSAPAVDPYAESPESAAAAAGEAVLRLRSTRQEAEARRRELADAVQELISFASLARYETLANQARRSILESPSIRLAAQASDWSASLIARLATLTSDLENVNRHRKAIVERLAALVDHALRALRQAGRLSKLPADLAEWSGRPFLRIAFAEPDPAAVSVHVGEVVDRVAAEFAARGSGARASSKRDGTSLLLEAVHAAVPKGFTVDVLKPDSVLRDERVSIEDMNDVFSGGQELTAAIVLYCTLAALRANERGQMRSRHSGVLFLDNPIGRANASYLLDLQQSVAKALGVQLIYTTGITDDRVLADFPLWIRLRNDADLRAGLKYIQVAEVVRRVLPPPYDEDELPSDDESAPGTVTAGRVYRRPGAPTSGLADPR</sequence>
<proteinExistence type="predicted"/>
<dbReference type="OrthoDB" id="3202351at2"/>
<evidence type="ECO:0000256" key="1">
    <source>
        <dbReference type="SAM" id="Coils"/>
    </source>
</evidence>
<keyword evidence="1" id="KW-0175">Coiled coil</keyword>
<protein>
    <recommendedName>
        <fullName evidence="5">Chromosome segregation ATPase</fullName>
    </recommendedName>
</protein>
<feature type="coiled-coil region" evidence="1">
    <location>
        <begin position="301"/>
        <end position="375"/>
    </location>
</feature>
<accession>A0A561C071</accession>
<dbReference type="Proteomes" id="UP000318380">
    <property type="component" value="Unassembled WGS sequence"/>
</dbReference>
<feature type="region of interest" description="Disordered" evidence="2">
    <location>
        <begin position="922"/>
        <end position="943"/>
    </location>
</feature>
<feature type="coiled-coil region" evidence="1">
    <location>
        <begin position="871"/>
        <end position="905"/>
    </location>
</feature>
<evidence type="ECO:0000256" key="2">
    <source>
        <dbReference type="SAM" id="MobiDB-lite"/>
    </source>
</evidence>
<feature type="region of interest" description="Disordered" evidence="2">
    <location>
        <begin position="439"/>
        <end position="460"/>
    </location>
</feature>
<comment type="caution">
    <text evidence="3">The sequence shown here is derived from an EMBL/GenBank/DDBJ whole genome shotgun (WGS) entry which is preliminary data.</text>
</comment>
<feature type="compositionally biased region" description="Acidic residues" evidence="2">
    <location>
        <begin position="1477"/>
        <end position="1488"/>
    </location>
</feature>